<keyword evidence="4" id="KW-1185">Reference proteome</keyword>
<dbReference type="Proteomes" id="UP000298030">
    <property type="component" value="Unassembled WGS sequence"/>
</dbReference>
<dbReference type="OrthoDB" id="5987198at2759"/>
<feature type="compositionally biased region" description="Basic and acidic residues" evidence="1">
    <location>
        <begin position="389"/>
        <end position="408"/>
    </location>
</feature>
<evidence type="ECO:0000313" key="4">
    <source>
        <dbReference type="Proteomes" id="UP000298030"/>
    </source>
</evidence>
<dbReference type="Gene3D" id="1.10.510.10">
    <property type="entry name" value="Transferase(Phosphotransferase) domain 1"/>
    <property type="match status" value="1"/>
</dbReference>
<evidence type="ECO:0000256" key="1">
    <source>
        <dbReference type="SAM" id="MobiDB-lite"/>
    </source>
</evidence>
<protein>
    <recommendedName>
        <fullName evidence="2">Protein kinase domain-containing protein</fullName>
    </recommendedName>
</protein>
<dbReference type="PANTHER" id="PTHR44167">
    <property type="entry name" value="OVARIAN-SPECIFIC SERINE/THREONINE-PROTEIN KINASE LOK-RELATED"/>
    <property type="match status" value="1"/>
</dbReference>
<dbReference type="Pfam" id="PF00069">
    <property type="entry name" value="Pkinase"/>
    <property type="match status" value="1"/>
</dbReference>
<dbReference type="GO" id="GO:0004672">
    <property type="term" value="F:protein kinase activity"/>
    <property type="evidence" value="ECO:0007669"/>
    <property type="project" value="InterPro"/>
</dbReference>
<sequence>MSQSNSERAGFAKLGKGEQYWRDRYQWLLERGYRLRTRYHPDWVPSWQTDPNLSEGLTEDSETLPFGRLIDAIREVDDSYVILKRISRKDSPEEVNIFQYFTQEPQRSDPRNHVADLLEVLHPPDEENDIIVLPVLRPYDSPEFDTVGEGLDFIRQTFQGLCFLHDHRVAHRDIRSENFLLDGKDLYSDRTRAWDPNIKYDFTGPAPLKQTRTTCWPKYYIIDFGFSKQYLEENMPPSETPKFATDQTVPEFRHRDVPCNPFPIDVYTFGNLIRVDFIDGDPTSNMQHGRKGFEFLRPLVEAMTEEEPSKRPTMLESLERFDDIASKLSQLKLRSRPVRIPGGGVHRPNSIEQIRVTTAHWARKAKFVLKGVPALPFDPLRLKAAPRARIGDADQGNDKLKPGVEEQSTKPITDQSDSPEATTFKLGGSNTSGEPPAPVSSS</sequence>
<accession>A0A4Y7S2U9</accession>
<dbReference type="GO" id="GO:0005524">
    <property type="term" value="F:ATP binding"/>
    <property type="evidence" value="ECO:0007669"/>
    <property type="project" value="InterPro"/>
</dbReference>
<reference evidence="3 4" key="1">
    <citation type="journal article" date="2019" name="Nat. Ecol. Evol.">
        <title>Megaphylogeny resolves global patterns of mushroom evolution.</title>
        <authorList>
            <person name="Varga T."/>
            <person name="Krizsan K."/>
            <person name="Foldi C."/>
            <person name="Dima B."/>
            <person name="Sanchez-Garcia M."/>
            <person name="Sanchez-Ramirez S."/>
            <person name="Szollosi G.J."/>
            <person name="Szarkandi J.G."/>
            <person name="Papp V."/>
            <person name="Albert L."/>
            <person name="Andreopoulos W."/>
            <person name="Angelini C."/>
            <person name="Antonin V."/>
            <person name="Barry K.W."/>
            <person name="Bougher N.L."/>
            <person name="Buchanan P."/>
            <person name="Buyck B."/>
            <person name="Bense V."/>
            <person name="Catcheside P."/>
            <person name="Chovatia M."/>
            <person name="Cooper J."/>
            <person name="Damon W."/>
            <person name="Desjardin D."/>
            <person name="Finy P."/>
            <person name="Geml J."/>
            <person name="Haridas S."/>
            <person name="Hughes K."/>
            <person name="Justo A."/>
            <person name="Karasinski D."/>
            <person name="Kautmanova I."/>
            <person name="Kiss B."/>
            <person name="Kocsube S."/>
            <person name="Kotiranta H."/>
            <person name="LaButti K.M."/>
            <person name="Lechner B.E."/>
            <person name="Liimatainen K."/>
            <person name="Lipzen A."/>
            <person name="Lukacs Z."/>
            <person name="Mihaltcheva S."/>
            <person name="Morgado L.N."/>
            <person name="Niskanen T."/>
            <person name="Noordeloos M.E."/>
            <person name="Ohm R.A."/>
            <person name="Ortiz-Santana B."/>
            <person name="Ovrebo C."/>
            <person name="Racz N."/>
            <person name="Riley R."/>
            <person name="Savchenko A."/>
            <person name="Shiryaev A."/>
            <person name="Soop K."/>
            <person name="Spirin V."/>
            <person name="Szebenyi C."/>
            <person name="Tomsovsky M."/>
            <person name="Tulloss R.E."/>
            <person name="Uehling J."/>
            <person name="Grigoriev I.V."/>
            <person name="Vagvolgyi C."/>
            <person name="Papp T."/>
            <person name="Martin F.M."/>
            <person name="Miettinen O."/>
            <person name="Hibbett D.S."/>
            <person name="Nagy L.G."/>
        </authorList>
    </citation>
    <scope>NUCLEOTIDE SEQUENCE [LARGE SCALE GENOMIC DNA]</scope>
    <source>
        <strain evidence="3 4">FP101781</strain>
    </source>
</reference>
<feature type="domain" description="Protein kinase" evidence="2">
    <location>
        <begin position="1"/>
        <end position="349"/>
    </location>
</feature>
<name>A0A4Y7S2U9_COPMI</name>
<evidence type="ECO:0000313" key="3">
    <source>
        <dbReference type="EMBL" id="TEB15506.1"/>
    </source>
</evidence>
<evidence type="ECO:0000259" key="2">
    <source>
        <dbReference type="PROSITE" id="PS50011"/>
    </source>
</evidence>
<organism evidence="3 4">
    <name type="scientific">Coprinellus micaceus</name>
    <name type="common">Glistening ink-cap mushroom</name>
    <name type="synonym">Coprinus micaceus</name>
    <dbReference type="NCBI Taxonomy" id="71717"/>
    <lineage>
        <taxon>Eukaryota</taxon>
        <taxon>Fungi</taxon>
        <taxon>Dikarya</taxon>
        <taxon>Basidiomycota</taxon>
        <taxon>Agaricomycotina</taxon>
        <taxon>Agaricomycetes</taxon>
        <taxon>Agaricomycetidae</taxon>
        <taxon>Agaricales</taxon>
        <taxon>Agaricineae</taxon>
        <taxon>Psathyrellaceae</taxon>
        <taxon>Coprinellus</taxon>
    </lineage>
</organism>
<feature type="region of interest" description="Disordered" evidence="1">
    <location>
        <begin position="388"/>
        <end position="442"/>
    </location>
</feature>
<feature type="compositionally biased region" description="Polar residues" evidence="1">
    <location>
        <begin position="409"/>
        <end position="421"/>
    </location>
</feature>
<dbReference type="PANTHER" id="PTHR44167:SF24">
    <property type="entry name" value="SERINE_THREONINE-PROTEIN KINASE CHK2"/>
    <property type="match status" value="1"/>
</dbReference>
<dbReference type="STRING" id="71717.A0A4Y7S2U9"/>
<dbReference type="SUPFAM" id="SSF56112">
    <property type="entry name" value="Protein kinase-like (PK-like)"/>
    <property type="match status" value="1"/>
</dbReference>
<dbReference type="SMART" id="SM00220">
    <property type="entry name" value="S_TKc"/>
    <property type="match status" value="1"/>
</dbReference>
<dbReference type="InterPro" id="IPR011009">
    <property type="entry name" value="Kinase-like_dom_sf"/>
</dbReference>
<comment type="caution">
    <text evidence="3">The sequence shown here is derived from an EMBL/GenBank/DDBJ whole genome shotgun (WGS) entry which is preliminary data.</text>
</comment>
<dbReference type="PROSITE" id="PS50011">
    <property type="entry name" value="PROTEIN_KINASE_DOM"/>
    <property type="match status" value="1"/>
</dbReference>
<gene>
    <name evidence="3" type="ORF">FA13DRAFT_1747516</name>
</gene>
<proteinExistence type="predicted"/>
<dbReference type="InterPro" id="IPR000719">
    <property type="entry name" value="Prot_kinase_dom"/>
</dbReference>
<dbReference type="AlphaFoldDB" id="A0A4Y7S2U9"/>
<dbReference type="EMBL" id="QPFP01000353">
    <property type="protein sequence ID" value="TEB15506.1"/>
    <property type="molecule type" value="Genomic_DNA"/>
</dbReference>